<evidence type="ECO:0000256" key="14">
    <source>
        <dbReference type="RuleBase" id="RU000437"/>
    </source>
</evidence>
<evidence type="ECO:0000313" key="16">
    <source>
        <dbReference type="Proteomes" id="UP000253250"/>
    </source>
</evidence>
<comment type="catalytic activity">
    <reaction evidence="13">
        <text>sn-glycerol 3-phosphate + NAD(+) = dihydroxyacetone phosphate + NADH + H(+)</text>
        <dbReference type="Rhea" id="RHEA:11092"/>
        <dbReference type="ChEBI" id="CHEBI:15378"/>
        <dbReference type="ChEBI" id="CHEBI:57540"/>
        <dbReference type="ChEBI" id="CHEBI:57597"/>
        <dbReference type="ChEBI" id="CHEBI:57642"/>
        <dbReference type="ChEBI" id="CHEBI:57945"/>
        <dbReference type="EC" id="1.1.1.94"/>
    </reaction>
</comment>
<feature type="binding site" evidence="13">
    <location>
        <position position="116"/>
    </location>
    <ligand>
        <name>sn-glycerol 3-phosphate</name>
        <dbReference type="ChEBI" id="CHEBI:57597"/>
    </ligand>
</feature>
<dbReference type="InterPro" id="IPR008927">
    <property type="entry name" value="6-PGluconate_DH-like_C_sf"/>
</dbReference>
<comment type="catalytic activity">
    <reaction evidence="9">
        <text>sn-glycerol 3-phosphate + NADP(+) = dihydroxyacetone phosphate + NADPH + H(+)</text>
        <dbReference type="Rhea" id="RHEA:11096"/>
        <dbReference type="ChEBI" id="CHEBI:15378"/>
        <dbReference type="ChEBI" id="CHEBI:57597"/>
        <dbReference type="ChEBI" id="CHEBI:57642"/>
        <dbReference type="ChEBI" id="CHEBI:57783"/>
        <dbReference type="ChEBI" id="CHEBI:58349"/>
        <dbReference type="EC" id="1.1.1.94"/>
    </reaction>
    <physiologicalReaction direction="right-to-left" evidence="9">
        <dbReference type="Rhea" id="RHEA:11098"/>
    </physiologicalReaction>
</comment>
<accession>A0A1C2G432</accession>
<comment type="function">
    <text evidence="13">Catalyzes the reduction of the glycolytic intermediate dihydroxyacetone phosphate (DHAP) to sn-glycerol 3-phosphate (G3P), the key precursor for phospholipid synthesis.</text>
</comment>
<dbReference type="SUPFAM" id="SSF51735">
    <property type="entry name" value="NAD(P)-binding Rossmann-fold domains"/>
    <property type="match status" value="1"/>
</dbReference>
<dbReference type="AlphaFoldDB" id="A0A1C2G432"/>
<dbReference type="STRING" id="163359.A9R16_08325"/>
<feature type="binding site" evidence="13">
    <location>
        <position position="116"/>
    </location>
    <ligand>
        <name>NADPH</name>
        <dbReference type="ChEBI" id="CHEBI:57783"/>
    </ligand>
</feature>
<dbReference type="GO" id="GO:0051287">
    <property type="term" value="F:NAD binding"/>
    <property type="evidence" value="ECO:0007669"/>
    <property type="project" value="InterPro"/>
</dbReference>
<organism evidence="15 16">
    <name type="scientific">Acidiferrobacter thiooxydans</name>
    <dbReference type="NCBI Taxonomy" id="163359"/>
    <lineage>
        <taxon>Bacteria</taxon>
        <taxon>Pseudomonadati</taxon>
        <taxon>Pseudomonadota</taxon>
        <taxon>Gammaproteobacteria</taxon>
        <taxon>Acidiferrobacterales</taxon>
        <taxon>Acidiferrobacteraceae</taxon>
        <taxon>Acidiferrobacter</taxon>
    </lineage>
</organism>
<dbReference type="PIRSF" id="PIRSF000114">
    <property type="entry name" value="Glycerol-3-P_dh"/>
    <property type="match status" value="1"/>
</dbReference>
<reference evidence="15 16" key="1">
    <citation type="submission" date="2018-02" db="EMBL/GenBank/DDBJ databases">
        <title>Insights into the biology of acidophilic members of the Acidiferrobacteraceae family derived from comparative genomic analyses.</title>
        <authorList>
            <person name="Issotta F."/>
            <person name="Thyssen C."/>
            <person name="Mena C."/>
            <person name="Moya A."/>
            <person name="Bellenberg S."/>
            <person name="Sproer C."/>
            <person name="Covarrubias P.C."/>
            <person name="Sand W."/>
            <person name="Quatrini R."/>
            <person name="Vera M."/>
        </authorList>
    </citation>
    <scope>NUCLEOTIDE SEQUENCE [LARGE SCALE GENOMIC DNA]</scope>
    <source>
        <strain evidence="16">m-1</strain>
    </source>
</reference>
<keyword evidence="8 13" id="KW-1208">Phospholipid metabolism</keyword>
<feature type="binding site" evidence="13">
    <location>
        <position position="252"/>
    </location>
    <ligand>
        <name>sn-glycerol 3-phosphate</name>
        <dbReference type="ChEBI" id="CHEBI:57597"/>
    </ligand>
</feature>
<dbReference type="EMBL" id="PSYR01000001">
    <property type="protein sequence ID" value="RCN58357.1"/>
    <property type="molecule type" value="Genomic_DNA"/>
</dbReference>
<feature type="binding site" evidence="13">
    <location>
        <position position="22"/>
    </location>
    <ligand>
        <name>NADPH</name>
        <dbReference type="ChEBI" id="CHEBI:57783"/>
    </ligand>
</feature>
<keyword evidence="2 13" id="KW-0444">Lipid biosynthesis</keyword>
<dbReference type="SUPFAM" id="SSF48179">
    <property type="entry name" value="6-phosphogluconate dehydrogenase C-terminal domain-like"/>
    <property type="match status" value="1"/>
</dbReference>
<dbReference type="GO" id="GO:0005975">
    <property type="term" value="P:carbohydrate metabolic process"/>
    <property type="evidence" value="ECO:0007669"/>
    <property type="project" value="InterPro"/>
</dbReference>
<evidence type="ECO:0000256" key="12">
    <source>
        <dbReference type="ARBA" id="ARBA00080511"/>
    </source>
</evidence>
<feature type="binding site" evidence="13">
    <location>
        <position position="146"/>
    </location>
    <ligand>
        <name>sn-glycerol 3-phosphate</name>
        <dbReference type="ChEBI" id="CHEBI:57597"/>
    </ligand>
</feature>
<keyword evidence="7 13" id="KW-0594">Phospholipid biosynthesis</keyword>
<feature type="binding site" evidence="13">
    <location>
        <position position="289"/>
    </location>
    <ligand>
        <name>NADPH</name>
        <dbReference type="ChEBI" id="CHEBI:57783"/>
    </ligand>
</feature>
<dbReference type="NCBIfam" id="NF000942">
    <property type="entry name" value="PRK00094.1-4"/>
    <property type="match status" value="1"/>
</dbReference>
<keyword evidence="5 13" id="KW-0520">NAD</keyword>
<dbReference type="UniPathway" id="UPA00940"/>
<sequence>MGTAPIEDGAHATLGVLGAGAWGTALAITMARSGRRVVLWGSDEARMARLAHERAHTAALPGIRFPDNLEIENDLERVCRTAAGLMLAVPSGGFRTLLRVITPLCDEATTVAWATKGLESGTHKRLSEIHSEARPGRPAALLTGPTFAREIAAGLPAAMTIASQDPVVAETVASWVRSERLRVYTSDDVIGAEIGGAVKNVLAIAAGISDGLGFGANARAALITRGLAELLRLGAAVGGRAETLIGLSGVGDLVLTCTDDLSRNRRVGLALAGGRSLGDILGELGQAAEGVASAREVYALAREHRVDMPITEQVCQVLFAGRSPQAAVTALLNRDPRTEADPATA</sequence>
<evidence type="ECO:0000256" key="10">
    <source>
        <dbReference type="ARBA" id="ARBA00066687"/>
    </source>
</evidence>
<dbReference type="GO" id="GO:0046168">
    <property type="term" value="P:glycerol-3-phosphate catabolic process"/>
    <property type="evidence" value="ECO:0007669"/>
    <property type="project" value="InterPro"/>
</dbReference>
<dbReference type="InterPro" id="IPR036291">
    <property type="entry name" value="NAD(P)-bd_dom_sf"/>
</dbReference>
<keyword evidence="4 13" id="KW-0560">Oxidoreductase</keyword>
<evidence type="ECO:0000256" key="9">
    <source>
        <dbReference type="ARBA" id="ARBA00052716"/>
    </source>
</evidence>
<dbReference type="HAMAP" id="MF_00394">
    <property type="entry name" value="NAD_Glyc3P_dehydrog"/>
    <property type="match status" value="1"/>
</dbReference>
<dbReference type="FunFam" id="1.10.1040.10:FF:000001">
    <property type="entry name" value="Glycerol-3-phosphate dehydrogenase [NAD(P)+]"/>
    <property type="match status" value="1"/>
</dbReference>
<keyword evidence="16" id="KW-1185">Reference proteome</keyword>
<dbReference type="InterPro" id="IPR006168">
    <property type="entry name" value="G3P_DH_NAD-dep"/>
</dbReference>
<feature type="binding site" evidence="13">
    <location>
        <position position="263"/>
    </location>
    <ligand>
        <name>NADPH</name>
        <dbReference type="ChEBI" id="CHEBI:57783"/>
    </ligand>
</feature>
<evidence type="ECO:0000256" key="13">
    <source>
        <dbReference type="HAMAP-Rule" id="MF_00394"/>
    </source>
</evidence>
<dbReference type="EC" id="1.1.1.94" evidence="10 13"/>
<dbReference type="Gene3D" id="1.10.1040.10">
    <property type="entry name" value="N-(1-d-carboxylethyl)-l-norvaline Dehydrogenase, domain 2"/>
    <property type="match status" value="1"/>
</dbReference>
<feature type="binding site" evidence="13">
    <location>
        <position position="262"/>
    </location>
    <ligand>
        <name>sn-glycerol 3-phosphate</name>
        <dbReference type="ChEBI" id="CHEBI:57597"/>
    </ligand>
</feature>
<evidence type="ECO:0000313" key="15">
    <source>
        <dbReference type="EMBL" id="RCN58357.1"/>
    </source>
</evidence>
<evidence type="ECO:0000256" key="3">
    <source>
        <dbReference type="ARBA" id="ARBA00022857"/>
    </source>
</evidence>
<feature type="binding site" evidence="13">
    <location>
        <position position="199"/>
    </location>
    <ligand>
        <name>sn-glycerol 3-phosphate</name>
        <dbReference type="ChEBI" id="CHEBI:57597"/>
    </ligand>
</feature>
<feature type="binding site" evidence="13">
    <location>
        <position position="144"/>
    </location>
    <ligand>
        <name>sn-glycerol 3-phosphate</name>
        <dbReference type="ChEBI" id="CHEBI:57597"/>
    </ligand>
</feature>
<feature type="active site" description="Proton acceptor" evidence="13">
    <location>
        <position position="199"/>
    </location>
</feature>
<feature type="binding site" evidence="13">
    <location>
        <position position="148"/>
    </location>
    <ligand>
        <name>NADPH</name>
        <dbReference type="ChEBI" id="CHEBI:57783"/>
    </ligand>
</feature>
<comment type="similarity">
    <text evidence="1 13 14">Belongs to the NAD-dependent glycerol-3-phosphate dehydrogenase family.</text>
</comment>
<comment type="caution">
    <text evidence="15">The sequence shown here is derived from an EMBL/GenBank/DDBJ whole genome shotgun (WGS) entry which is preliminary data.</text>
</comment>
<dbReference type="InterPro" id="IPR013328">
    <property type="entry name" value="6PGD_dom2"/>
</dbReference>
<keyword evidence="13" id="KW-0963">Cytoplasm</keyword>
<evidence type="ECO:0000256" key="6">
    <source>
        <dbReference type="ARBA" id="ARBA00023098"/>
    </source>
</evidence>
<dbReference type="OrthoDB" id="9812273at2"/>
<evidence type="ECO:0000256" key="11">
    <source>
        <dbReference type="ARBA" id="ARBA00069372"/>
    </source>
</evidence>
<dbReference type="NCBIfam" id="NF000940">
    <property type="entry name" value="PRK00094.1-2"/>
    <property type="match status" value="1"/>
</dbReference>
<gene>
    <name evidence="13" type="primary">gpsA</name>
    <name evidence="15" type="ORF">C4900_00725</name>
</gene>
<dbReference type="PRINTS" id="PR00077">
    <property type="entry name" value="GPDHDRGNASE"/>
</dbReference>
<evidence type="ECO:0000256" key="4">
    <source>
        <dbReference type="ARBA" id="ARBA00023002"/>
    </source>
</evidence>
<feature type="binding site" evidence="13">
    <location>
        <position position="264"/>
    </location>
    <ligand>
        <name>sn-glycerol 3-phosphate</name>
        <dbReference type="ChEBI" id="CHEBI:57597"/>
    </ligand>
</feature>
<dbReference type="PANTHER" id="PTHR11728">
    <property type="entry name" value="GLYCEROL-3-PHOSPHATE DEHYDROGENASE"/>
    <property type="match status" value="1"/>
</dbReference>
<dbReference type="InterPro" id="IPR011128">
    <property type="entry name" value="G3P_DH_NAD-dep_N"/>
</dbReference>
<comment type="subcellular location">
    <subcellularLocation>
        <location evidence="13">Cytoplasm</location>
    </subcellularLocation>
</comment>
<dbReference type="Gene3D" id="3.40.50.720">
    <property type="entry name" value="NAD(P)-binding Rossmann-like Domain"/>
    <property type="match status" value="1"/>
</dbReference>
<dbReference type="Proteomes" id="UP000253250">
    <property type="component" value="Unassembled WGS sequence"/>
</dbReference>
<dbReference type="InterPro" id="IPR006109">
    <property type="entry name" value="G3P_DH_NAD-dep_C"/>
</dbReference>
<comment type="pathway">
    <text evidence="13">Membrane lipid metabolism; glycerophospholipid metabolism.</text>
</comment>
<dbReference type="PANTHER" id="PTHR11728:SF1">
    <property type="entry name" value="GLYCEROL-3-PHOSPHATE DEHYDROGENASE [NAD(+)] 2, CHLOROPLASTIC"/>
    <property type="match status" value="1"/>
</dbReference>
<feature type="binding site" evidence="13">
    <location>
        <position position="263"/>
    </location>
    <ligand>
        <name>sn-glycerol 3-phosphate</name>
        <dbReference type="ChEBI" id="CHEBI:57597"/>
    </ligand>
</feature>
<keyword evidence="3 13" id="KW-0521">NADP</keyword>
<keyword evidence="13" id="KW-0547">Nucleotide-binding</keyword>
<dbReference type="GO" id="GO:0005829">
    <property type="term" value="C:cytosol"/>
    <property type="evidence" value="ECO:0007669"/>
    <property type="project" value="TreeGrafter"/>
</dbReference>
<proteinExistence type="inferred from homology"/>
<dbReference type="GO" id="GO:0047952">
    <property type="term" value="F:glycerol-3-phosphate dehydrogenase [NAD(P)+] activity"/>
    <property type="evidence" value="ECO:0007669"/>
    <property type="project" value="UniProtKB-UniRule"/>
</dbReference>
<name>A0A1C2G432_9GAMM</name>
<evidence type="ECO:0000256" key="2">
    <source>
        <dbReference type="ARBA" id="ARBA00022516"/>
    </source>
</evidence>
<evidence type="ECO:0000256" key="1">
    <source>
        <dbReference type="ARBA" id="ARBA00011009"/>
    </source>
</evidence>
<comment type="caution">
    <text evidence="13">Lacks conserved residue(s) required for the propagation of feature annotation.</text>
</comment>
<dbReference type="Pfam" id="PF07479">
    <property type="entry name" value="NAD_Gly3P_dh_C"/>
    <property type="match status" value="1"/>
</dbReference>
<protein>
    <recommendedName>
        <fullName evidence="11 13">Glycerol-3-phosphate dehydrogenase [NAD(P)+]</fullName>
        <ecNumber evidence="10 13">1.1.1.94</ecNumber>
    </recommendedName>
    <alternativeName>
        <fullName evidence="13">NAD(P)(+)-dependent glycerol-3-phosphate dehydrogenase</fullName>
    </alternativeName>
    <alternativeName>
        <fullName evidence="12 13">NAD(P)H-dependent dihydroxyacetone-phosphate reductase</fullName>
    </alternativeName>
</protein>
<evidence type="ECO:0000256" key="8">
    <source>
        <dbReference type="ARBA" id="ARBA00023264"/>
    </source>
</evidence>
<dbReference type="GO" id="GO:0046474">
    <property type="term" value="P:glycerophospholipid biosynthetic process"/>
    <property type="evidence" value="ECO:0007669"/>
    <property type="project" value="TreeGrafter"/>
</dbReference>
<evidence type="ECO:0000256" key="5">
    <source>
        <dbReference type="ARBA" id="ARBA00023027"/>
    </source>
</evidence>
<dbReference type="Pfam" id="PF01210">
    <property type="entry name" value="NAD_Gly3P_dh_N"/>
    <property type="match status" value="1"/>
</dbReference>
<keyword evidence="6 13" id="KW-0443">Lipid metabolism</keyword>
<dbReference type="PROSITE" id="PS00957">
    <property type="entry name" value="NAD_G3PDH"/>
    <property type="match status" value="1"/>
</dbReference>
<evidence type="ECO:0000256" key="7">
    <source>
        <dbReference type="ARBA" id="ARBA00023209"/>
    </source>
</evidence>
<dbReference type="GO" id="GO:0046167">
    <property type="term" value="P:glycerol-3-phosphate biosynthetic process"/>
    <property type="evidence" value="ECO:0007669"/>
    <property type="project" value="UniProtKB-UniRule"/>
</dbReference>
<dbReference type="FunFam" id="3.40.50.720:FF:000019">
    <property type="entry name" value="Glycerol-3-phosphate dehydrogenase [NAD(P)+]"/>
    <property type="match status" value="1"/>
</dbReference>